<dbReference type="Proteomes" id="UP001195914">
    <property type="component" value="Unassembled WGS sequence"/>
</dbReference>
<gene>
    <name evidence="3" type="ORF">X943_002089</name>
</gene>
<evidence type="ECO:0000256" key="2">
    <source>
        <dbReference type="SAM" id="Phobius"/>
    </source>
</evidence>
<feature type="region of interest" description="Disordered" evidence="1">
    <location>
        <begin position="857"/>
        <end position="876"/>
    </location>
</feature>
<feature type="compositionally biased region" description="Polar residues" evidence="1">
    <location>
        <begin position="857"/>
        <end position="875"/>
    </location>
</feature>
<feature type="transmembrane region" description="Helical" evidence="2">
    <location>
        <begin position="1184"/>
        <end position="1202"/>
    </location>
</feature>
<proteinExistence type="predicted"/>
<sequence length="1215" mass="132624">MSQHKSLLVCPKNLKECIDWVLRATGMDTGQVNNIVNLKDALETELKGSELNGDLDQLNALASGLGFLAGLPACLCKTKKSVEEGLRKIYEELENFNCDNLKLNCPSCSKNLYPCKCCVIQSIKDVKGCPCINGNKAQCHCAGQNVSCAKVLAGLEACLHLQCLQADMNEICECNDSECCKGKPCTGNSPSCGFCKTPKTPVPTTGLGLSPPNPIRLAQRLETFFGSAQGPKSCDCTCNGSPPSCCCLACPDGKCFDSCTAGCGSQGCSSHGSSKDCPCKTFCIAINSIKVLAKAGAMTCCSKGAQCHCSLGLTSGSKCSGSPNCCTAKKSLKCLLRRVVSYFKDLDASNQNFFKSCCELLCVKKTCDFLWKFYGKRTATECSKCRKKGQGCSGTSVQCCNGTISQCTAQDCCKDCEVCCAVKFSRALEELRFAGPCGQDLYRVLKDFLECCGRLRGSLQYVEIKLHTLAKCCQVQKNINGQSCTCCSTVSATSPSKGSCEGCKDLLKDSKLMSVLLSQYSSSYDSSSAKWDSLCSSKPCCSNPSCPKCSGSCPSNGCCEKCPKRLCAKIFLGMLPCLYYGLKIVFDRCQYGSDFPDWSLQNISQGSIGKFLSAWGFDLNPLKSKNASGLPPILDILYGSGKFKSLFDLVSKEYFSIHLSSGSHPPTTVREMLLWLYGLRFHKHFSDLVLYCSSLCSPFGNSFHPDAFCYYIHLSCFLVPVSFISTVQHSDSHVSTFFSTADSEFSKFSYPEDPSELLEKLCEYVRKIFVALNFLYYQCKNDRNSAGWHDCAFGRGCAEKFQENSSTSGSSSPVPPPSCSCSGHETYLCSTKSGNPIHDHCLKGSCRGFPGSSDSCDNSNSVHPQSNGKPGQKCSSPCPHPLMRFLIDDSSESKSKPQSQSPSSPFRLPSSFARLDFSQSPPVILDASSEILTMGFKTEQLPFPGRRGYSIYDVIRYFCYSGFYPLTRLAEFSLCVSRNPPETLGELFGFFLRFSESDVFKNFGDYVDGEPGRFLGKALQDAVQGLYGSEDSHSGSSHSAANLFSLSECHANIASGASCGPYLSPLAGDVSGVFTPELCSMYLSWICYLAKDFKTLLERFHAAAHEKFKSCCLSSSCKNIVSCPCALPFLYSNGFGFRSPATLSGGKKSCADFVTQLDNVVKGDPFKALLRIIDEFIWSIRLPFIYAFLYIWILVISYFYYVQFYKLDLLHIDSH</sequence>
<feature type="non-terminal residue" evidence="3">
    <location>
        <position position="1215"/>
    </location>
</feature>
<keyword evidence="2" id="KW-1133">Transmembrane helix</keyword>
<keyword evidence="2" id="KW-0812">Transmembrane</keyword>
<reference evidence="3" key="2">
    <citation type="submission" date="2021-05" db="EMBL/GenBank/DDBJ databases">
        <authorList>
            <person name="Pain A."/>
        </authorList>
    </citation>
    <scope>NUCLEOTIDE SEQUENCE</scope>
    <source>
        <strain evidence="3">1802A</strain>
    </source>
</reference>
<evidence type="ECO:0000313" key="4">
    <source>
        <dbReference type="Proteomes" id="UP001195914"/>
    </source>
</evidence>
<evidence type="ECO:0000313" key="3">
    <source>
        <dbReference type="EMBL" id="KAK1939089.1"/>
    </source>
</evidence>
<name>A0AAD9GIC1_BABDI</name>
<protein>
    <submittedName>
        <fullName evidence="3">Variant erythrocyte surface antigen-1 family protein</fullName>
    </submittedName>
</protein>
<dbReference type="EMBL" id="JAHBMH010000016">
    <property type="protein sequence ID" value="KAK1939089.1"/>
    <property type="molecule type" value="Genomic_DNA"/>
</dbReference>
<reference evidence="3" key="1">
    <citation type="journal article" date="2014" name="Nucleic Acids Res.">
        <title>The evolutionary dynamics of variant antigen genes in Babesia reveal a history of genomic innovation underlying host-parasite interaction.</title>
        <authorList>
            <person name="Jackson A.P."/>
            <person name="Otto T.D."/>
            <person name="Darby A."/>
            <person name="Ramaprasad A."/>
            <person name="Xia D."/>
            <person name="Echaide I.E."/>
            <person name="Farber M."/>
            <person name="Gahlot S."/>
            <person name="Gamble J."/>
            <person name="Gupta D."/>
            <person name="Gupta Y."/>
            <person name="Jackson L."/>
            <person name="Malandrin L."/>
            <person name="Malas T.B."/>
            <person name="Moussa E."/>
            <person name="Nair M."/>
            <person name="Reid A.J."/>
            <person name="Sanders M."/>
            <person name="Sharma J."/>
            <person name="Tracey A."/>
            <person name="Quail M.A."/>
            <person name="Weir W."/>
            <person name="Wastling J.M."/>
            <person name="Hall N."/>
            <person name="Willadsen P."/>
            <person name="Lingelbach K."/>
            <person name="Shiels B."/>
            <person name="Tait A."/>
            <person name="Berriman M."/>
            <person name="Allred D.R."/>
            <person name="Pain A."/>
        </authorList>
    </citation>
    <scope>NUCLEOTIDE SEQUENCE</scope>
    <source>
        <strain evidence="3">1802A</strain>
    </source>
</reference>
<keyword evidence="4" id="KW-1185">Reference proteome</keyword>
<dbReference type="AlphaFoldDB" id="A0AAD9GIC1"/>
<organism evidence="3 4">
    <name type="scientific">Babesia divergens</name>
    <dbReference type="NCBI Taxonomy" id="32595"/>
    <lineage>
        <taxon>Eukaryota</taxon>
        <taxon>Sar</taxon>
        <taxon>Alveolata</taxon>
        <taxon>Apicomplexa</taxon>
        <taxon>Aconoidasida</taxon>
        <taxon>Piroplasmida</taxon>
        <taxon>Babesiidae</taxon>
        <taxon>Babesia</taxon>
    </lineage>
</organism>
<comment type="caution">
    <text evidence="3">The sequence shown here is derived from an EMBL/GenBank/DDBJ whole genome shotgun (WGS) entry which is preliminary data.</text>
</comment>
<keyword evidence="2" id="KW-0472">Membrane</keyword>
<accession>A0AAD9GIC1</accession>
<evidence type="ECO:0000256" key="1">
    <source>
        <dbReference type="SAM" id="MobiDB-lite"/>
    </source>
</evidence>